<evidence type="ECO:0000259" key="17">
    <source>
        <dbReference type="SMART" id="SM00965"/>
    </source>
</evidence>
<keyword evidence="8" id="KW-0408">Iron</keyword>
<dbReference type="GO" id="GO:0015891">
    <property type="term" value="P:siderophore transport"/>
    <property type="evidence" value="ECO:0007669"/>
    <property type="project" value="InterPro"/>
</dbReference>
<evidence type="ECO:0000256" key="9">
    <source>
        <dbReference type="ARBA" id="ARBA00023065"/>
    </source>
</evidence>
<dbReference type="SUPFAM" id="SSF56935">
    <property type="entry name" value="Porins"/>
    <property type="match status" value="1"/>
</dbReference>
<dbReference type="InterPro" id="IPR036942">
    <property type="entry name" value="Beta-barrel_TonB_sf"/>
</dbReference>
<comment type="similarity">
    <text evidence="2 14 15">Belongs to the TonB-dependent receptor family.</text>
</comment>
<keyword evidence="9" id="KW-0406">Ion transport</keyword>
<dbReference type="InterPro" id="IPR037066">
    <property type="entry name" value="Plug_dom_sf"/>
</dbReference>
<feature type="domain" description="Secretin/TonB short N-terminal" evidence="17">
    <location>
        <begin position="52"/>
        <end position="103"/>
    </location>
</feature>
<dbReference type="Pfam" id="PF07715">
    <property type="entry name" value="Plug"/>
    <property type="match status" value="1"/>
</dbReference>
<evidence type="ECO:0000256" key="15">
    <source>
        <dbReference type="RuleBase" id="RU003357"/>
    </source>
</evidence>
<proteinExistence type="inferred from homology"/>
<dbReference type="Pfam" id="PF00593">
    <property type="entry name" value="TonB_dep_Rec_b-barrel"/>
    <property type="match status" value="1"/>
</dbReference>
<dbReference type="GO" id="GO:0038023">
    <property type="term" value="F:signaling receptor activity"/>
    <property type="evidence" value="ECO:0007669"/>
    <property type="project" value="InterPro"/>
</dbReference>
<dbReference type="SMART" id="SM00965">
    <property type="entry name" value="STN"/>
    <property type="match status" value="1"/>
</dbReference>
<dbReference type="NCBIfam" id="TIGR01783">
    <property type="entry name" value="TonB-siderophor"/>
    <property type="match status" value="1"/>
</dbReference>
<evidence type="ECO:0000256" key="12">
    <source>
        <dbReference type="ARBA" id="ARBA00023170"/>
    </source>
</evidence>
<dbReference type="GO" id="GO:0009279">
    <property type="term" value="C:cell outer membrane"/>
    <property type="evidence" value="ECO:0007669"/>
    <property type="project" value="UniProtKB-SubCell"/>
</dbReference>
<dbReference type="InterPro" id="IPR039426">
    <property type="entry name" value="TonB-dep_rcpt-like"/>
</dbReference>
<evidence type="ECO:0000256" key="14">
    <source>
        <dbReference type="PROSITE-ProRule" id="PRU01360"/>
    </source>
</evidence>
<keyword evidence="13 14" id="KW-0998">Cell outer membrane</keyword>
<dbReference type="AlphaFoldDB" id="A0A1H7M103"/>
<evidence type="ECO:0000256" key="8">
    <source>
        <dbReference type="ARBA" id="ARBA00023004"/>
    </source>
</evidence>
<dbReference type="Gene3D" id="3.55.50.30">
    <property type="match status" value="1"/>
</dbReference>
<evidence type="ECO:0000256" key="7">
    <source>
        <dbReference type="ARBA" id="ARBA00022729"/>
    </source>
</evidence>
<evidence type="ECO:0000256" key="3">
    <source>
        <dbReference type="ARBA" id="ARBA00022448"/>
    </source>
</evidence>
<keyword evidence="10 15" id="KW-0798">TonB box</keyword>
<dbReference type="CDD" id="cd01347">
    <property type="entry name" value="ligand_gated_channel"/>
    <property type="match status" value="1"/>
</dbReference>
<dbReference type="GO" id="GO:0015344">
    <property type="term" value="F:siderophore uptake transmembrane transporter activity"/>
    <property type="evidence" value="ECO:0007669"/>
    <property type="project" value="TreeGrafter"/>
</dbReference>
<dbReference type="STRING" id="416943.SAMN05445871_3599"/>
<keyword evidence="11 14" id="KW-0472">Membrane</keyword>
<evidence type="ECO:0000256" key="11">
    <source>
        <dbReference type="ARBA" id="ARBA00023136"/>
    </source>
</evidence>
<dbReference type="InterPro" id="IPR000531">
    <property type="entry name" value="Beta-barrel_TonB"/>
</dbReference>
<dbReference type="PROSITE" id="PS52016">
    <property type="entry name" value="TONB_DEPENDENT_REC_3"/>
    <property type="match status" value="1"/>
</dbReference>
<evidence type="ECO:0000256" key="5">
    <source>
        <dbReference type="ARBA" id="ARBA00022496"/>
    </source>
</evidence>
<evidence type="ECO:0000256" key="6">
    <source>
        <dbReference type="ARBA" id="ARBA00022692"/>
    </source>
</evidence>
<dbReference type="PANTHER" id="PTHR32552">
    <property type="entry name" value="FERRICHROME IRON RECEPTOR-RELATED"/>
    <property type="match status" value="1"/>
</dbReference>
<accession>A0A1H7M103</accession>
<dbReference type="InterPro" id="IPR011662">
    <property type="entry name" value="Secretin/TonB_short_N"/>
</dbReference>
<dbReference type="InterPro" id="IPR010105">
    <property type="entry name" value="TonB_sidphr_rcpt"/>
</dbReference>
<evidence type="ECO:0000256" key="1">
    <source>
        <dbReference type="ARBA" id="ARBA00004571"/>
    </source>
</evidence>
<dbReference type="RefSeq" id="WP_090547481.1">
    <property type="nucleotide sequence ID" value="NZ_FNSR01000002.1"/>
</dbReference>
<feature type="chain" id="PRO_5030029073" evidence="16">
    <location>
        <begin position="25"/>
        <end position="772"/>
    </location>
</feature>
<evidence type="ECO:0000256" key="13">
    <source>
        <dbReference type="ARBA" id="ARBA00023237"/>
    </source>
</evidence>
<protein>
    <submittedName>
        <fullName evidence="18">Iron complex outermembrane recepter protein</fullName>
    </submittedName>
</protein>
<evidence type="ECO:0000313" key="19">
    <source>
        <dbReference type="Proteomes" id="UP000199120"/>
    </source>
</evidence>
<dbReference type="EMBL" id="FOAJ01000004">
    <property type="protein sequence ID" value="SEL04950.1"/>
    <property type="molecule type" value="Genomic_DNA"/>
</dbReference>
<feature type="signal peptide" evidence="16">
    <location>
        <begin position="1"/>
        <end position="24"/>
    </location>
</feature>
<keyword evidence="7 16" id="KW-0732">Signal</keyword>
<keyword evidence="12" id="KW-0675">Receptor</keyword>
<sequence>MFFGWSQKTLACRVVWVAASTASAGLFAQTAINLPAQPLSTALSQLARERGVDILAPDGLVAGRSAPAVSGALTVPQALDHLLLGSGLTARQQDPRTFVIETSPPPRKEPGANAAPSVLPTITVTDSAAEPTRGFIAESTSTATRTDTPLSEIPQSVQVVTQDVITSQQAQSVGDVLRNVSSVTISNSGSTSIGGTPTIRGMSASVTLNGGMGLGSMADSALALPTVALASVEVLKGASAILAGAADPAGIVNVNLKRPQAERVRETTVQVGSYGDYMAALDLAGAVTDDKKLTYRFVVSGQRAGQDFTGHDGKRDFYLAPSVGWRSGGTDLVVGFEQHTARQAPPAWTFALADGPAPLTALSGRADDHLSVNSTSVYYDLKQKLTPALTFQSKARYYAEKSTYDAYSAIPIAMPGSDPLAIYVGYQDEFRGRSFDLDNNLQAKFNTGPINHTLLAGVAYSVSWFTARGSSGGMTFGTFPQSGMPPLNEVATTPAPSLSSDQHNFQNILYFQDQLRWGRLNVLASVSRGQAWSNTMASQSAWSPNLGVVYQLTDTVGLYANALRSFKPQNNVLLVGGAGAPPSTGRSVEAGVKLNLLDDRLTGSVSVFRAAQYNVPMGDPLHPGFSFLSTGIISRGIEADVAGRLMPGWNVIASYTYSNQPPTATNSFSQLPKHAVSLWTTYDLPGEALHGWGVGAGVLARSSYVSYDIDGNEHSIPGQARVDASVYYHARNWSATLGVKNLLNRTLYGDYATSLVEVLPGRLIYLTAVYDF</sequence>
<name>A0A1H7M103_9BURK</name>
<gene>
    <name evidence="18" type="ORF">SAMN05192542_104577</name>
</gene>
<comment type="subcellular location">
    <subcellularLocation>
        <location evidence="1 14">Cell outer membrane</location>
        <topology evidence="1 14">Multi-pass membrane protein</topology>
    </subcellularLocation>
</comment>
<dbReference type="Proteomes" id="UP000199120">
    <property type="component" value="Unassembled WGS sequence"/>
</dbReference>
<keyword evidence="5" id="KW-0410">Iron transport</keyword>
<evidence type="ECO:0000313" key="18">
    <source>
        <dbReference type="EMBL" id="SEL04950.1"/>
    </source>
</evidence>
<dbReference type="Pfam" id="PF07660">
    <property type="entry name" value="STN"/>
    <property type="match status" value="1"/>
</dbReference>
<organism evidence="18 19">
    <name type="scientific">Paraburkholderia caballeronis</name>
    <dbReference type="NCBI Taxonomy" id="416943"/>
    <lineage>
        <taxon>Bacteria</taxon>
        <taxon>Pseudomonadati</taxon>
        <taxon>Pseudomonadota</taxon>
        <taxon>Betaproteobacteria</taxon>
        <taxon>Burkholderiales</taxon>
        <taxon>Burkholderiaceae</taxon>
        <taxon>Paraburkholderia</taxon>
    </lineage>
</organism>
<keyword evidence="3 14" id="KW-0813">Transport</keyword>
<dbReference type="OrthoDB" id="174652at2"/>
<dbReference type="PANTHER" id="PTHR32552:SF68">
    <property type="entry name" value="FERRICHROME OUTER MEMBRANE TRANSPORTER_PHAGE RECEPTOR"/>
    <property type="match status" value="1"/>
</dbReference>
<keyword evidence="4 14" id="KW-1134">Transmembrane beta strand</keyword>
<reference evidence="19" key="1">
    <citation type="submission" date="2016-10" db="EMBL/GenBank/DDBJ databases">
        <authorList>
            <person name="Varghese N."/>
            <person name="Submissions S."/>
        </authorList>
    </citation>
    <scope>NUCLEOTIDE SEQUENCE [LARGE SCALE GENOMIC DNA]</scope>
    <source>
        <strain evidence="19">LMG 26416</strain>
    </source>
</reference>
<keyword evidence="6 14" id="KW-0812">Transmembrane</keyword>
<dbReference type="InterPro" id="IPR012910">
    <property type="entry name" value="Plug_dom"/>
</dbReference>
<evidence type="ECO:0000256" key="10">
    <source>
        <dbReference type="ARBA" id="ARBA00023077"/>
    </source>
</evidence>
<evidence type="ECO:0000256" key="16">
    <source>
        <dbReference type="SAM" id="SignalP"/>
    </source>
</evidence>
<evidence type="ECO:0000256" key="2">
    <source>
        <dbReference type="ARBA" id="ARBA00009810"/>
    </source>
</evidence>
<keyword evidence="19" id="KW-1185">Reference proteome</keyword>
<dbReference type="Gene3D" id="2.170.130.10">
    <property type="entry name" value="TonB-dependent receptor, plug domain"/>
    <property type="match status" value="1"/>
</dbReference>
<evidence type="ECO:0000256" key="4">
    <source>
        <dbReference type="ARBA" id="ARBA00022452"/>
    </source>
</evidence>
<dbReference type="Gene3D" id="2.40.170.20">
    <property type="entry name" value="TonB-dependent receptor, beta-barrel domain"/>
    <property type="match status" value="1"/>
</dbReference>